<dbReference type="InterPro" id="IPR051015">
    <property type="entry name" value="EvgA-like"/>
</dbReference>
<dbReference type="EMBL" id="JBHSIS010000007">
    <property type="protein sequence ID" value="MFC4855240.1"/>
    <property type="molecule type" value="Genomic_DNA"/>
</dbReference>
<organism evidence="3 4">
    <name type="scientific">Actinophytocola glycyrrhizae</name>
    <dbReference type="NCBI Taxonomy" id="2044873"/>
    <lineage>
        <taxon>Bacteria</taxon>
        <taxon>Bacillati</taxon>
        <taxon>Actinomycetota</taxon>
        <taxon>Actinomycetes</taxon>
        <taxon>Pseudonocardiales</taxon>
        <taxon>Pseudonocardiaceae</taxon>
    </lineage>
</organism>
<feature type="modified residue" description="4-aspartylphosphate" evidence="1">
    <location>
        <position position="61"/>
    </location>
</feature>
<dbReference type="Proteomes" id="UP001595859">
    <property type="component" value="Unassembled WGS sequence"/>
</dbReference>
<dbReference type="InterPro" id="IPR011006">
    <property type="entry name" value="CheY-like_superfamily"/>
</dbReference>
<dbReference type="PANTHER" id="PTHR45566">
    <property type="entry name" value="HTH-TYPE TRANSCRIPTIONAL REGULATOR YHJB-RELATED"/>
    <property type="match status" value="1"/>
</dbReference>
<dbReference type="SMART" id="SM00448">
    <property type="entry name" value="REC"/>
    <property type="match status" value="1"/>
</dbReference>
<dbReference type="Pfam" id="PF00072">
    <property type="entry name" value="Response_reg"/>
    <property type="match status" value="1"/>
</dbReference>
<dbReference type="Gene3D" id="3.40.50.2300">
    <property type="match status" value="1"/>
</dbReference>
<evidence type="ECO:0000259" key="2">
    <source>
        <dbReference type="PROSITE" id="PS50110"/>
    </source>
</evidence>
<gene>
    <name evidence="3" type="ORF">ACFPCV_17160</name>
</gene>
<dbReference type="InterPro" id="IPR058245">
    <property type="entry name" value="NreC/VraR/RcsB-like_REC"/>
</dbReference>
<proteinExistence type="predicted"/>
<feature type="domain" description="Response regulatory" evidence="2">
    <location>
        <begin position="10"/>
        <end position="126"/>
    </location>
</feature>
<dbReference type="CDD" id="cd17535">
    <property type="entry name" value="REC_NarL-like"/>
    <property type="match status" value="1"/>
</dbReference>
<protein>
    <submittedName>
        <fullName evidence="3">Response regulator transcription factor</fullName>
    </submittedName>
</protein>
<dbReference type="RefSeq" id="WP_378057188.1">
    <property type="nucleotide sequence ID" value="NZ_JBHSIS010000007.1"/>
</dbReference>
<evidence type="ECO:0000313" key="3">
    <source>
        <dbReference type="EMBL" id="MFC4855240.1"/>
    </source>
</evidence>
<name>A0ABV9S0S1_9PSEU</name>
<dbReference type="PROSITE" id="PS50110">
    <property type="entry name" value="RESPONSE_REGULATORY"/>
    <property type="match status" value="1"/>
</dbReference>
<evidence type="ECO:0000313" key="4">
    <source>
        <dbReference type="Proteomes" id="UP001595859"/>
    </source>
</evidence>
<dbReference type="PANTHER" id="PTHR45566:SF2">
    <property type="entry name" value="NARL SUBFAMILY"/>
    <property type="match status" value="1"/>
</dbReference>
<reference evidence="4" key="1">
    <citation type="journal article" date="2019" name="Int. J. Syst. Evol. Microbiol.">
        <title>The Global Catalogue of Microorganisms (GCM) 10K type strain sequencing project: providing services to taxonomists for standard genome sequencing and annotation.</title>
        <authorList>
            <consortium name="The Broad Institute Genomics Platform"/>
            <consortium name="The Broad Institute Genome Sequencing Center for Infectious Disease"/>
            <person name="Wu L."/>
            <person name="Ma J."/>
        </authorList>
    </citation>
    <scope>NUCLEOTIDE SEQUENCE [LARGE SCALE GENOMIC DNA]</scope>
    <source>
        <strain evidence="4">ZS-22-S1</strain>
    </source>
</reference>
<dbReference type="InterPro" id="IPR001789">
    <property type="entry name" value="Sig_transdc_resp-reg_receiver"/>
</dbReference>
<dbReference type="SUPFAM" id="SSF52172">
    <property type="entry name" value="CheY-like"/>
    <property type="match status" value="1"/>
</dbReference>
<keyword evidence="4" id="KW-1185">Reference proteome</keyword>
<sequence>MTYELRVPVRVLVADDDPMIRLALSEVLAAEADLQVVAIAEDAKQAVAMAEEHGPDVAVLDVRMPGGGGTHAAREIRVRSPRTQLLAFSAYDDSGTVDELKRLGVREYLVKGITNAEIVAAVRRAGAAVEA</sequence>
<accession>A0ABV9S0S1</accession>
<comment type="caution">
    <text evidence="3">The sequence shown here is derived from an EMBL/GenBank/DDBJ whole genome shotgun (WGS) entry which is preliminary data.</text>
</comment>
<evidence type="ECO:0000256" key="1">
    <source>
        <dbReference type="PROSITE-ProRule" id="PRU00169"/>
    </source>
</evidence>
<keyword evidence="1" id="KW-0597">Phosphoprotein</keyword>